<sequence>MHTAHPNLLVAVLTLSNLSLNVSGRLCFLRGFAHVSARMARRDSQVTAR</sequence>
<dbReference type="AlphaFoldDB" id="A0A0E9W8I4"/>
<evidence type="ECO:0000313" key="2">
    <source>
        <dbReference type="EMBL" id="JAH86677.1"/>
    </source>
</evidence>
<reference evidence="2" key="1">
    <citation type="submission" date="2014-11" db="EMBL/GenBank/DDBJ databases">
        <authorList>
            <person name="Amaro Gonzalez C."/>
        </authorList>
    </citation>
    <scope>NUCLEOTIDE SEQUENCE</scope>
</reference>
<organism evidence="2">
    <name type="scientific">Anguilla anguilla</name>
    <name type="common">European freshwater eel</name>
    <name type="synonym">Muraena anguilla</name>
    <dbReference type="NCBI Taxonomy" id="7936"/>
    <lineage>
        <taxon>Eukaryota</taxon>
        <taxon>Metazoa</taxon>
        <taxon>Chordata</taxon>
        <taxon>Craniata</taxon>
        <taxon>Vertebrata</taxon>
        <taxon>Euteleostomi</taxon>
        <taxon>Actinopterygii</taxon>
        <taxon>Neopterygii</taxon>
        <taxon>Teleostei</taxon>
        <taxon>Anguilliformes</taxon>
        <taxon>Anguillidae</taxon>
        <taxon>Anguilla</taxon>
    </lineage>
</organism>
<reference evidence="2" key="2">
    <citation type="journal article" date="2015" name="Fish Shellfish Immunol.">
        <title>Early steps in the European eel (Anguilla anguilla)-Vibrio vulnificus interaction in the gills: Role of the RtxA13 toxin.</title>
        <authorList>
            <person name="Callol A."/>
            <person name="Pajuelo D."/>
            <person name="Ebbesson L."/>
            <person name="Teles M."/>
            <person name="MacKenzie S."/>
            <person name="Amaro C."/>
        </authorList>
    </citation>
    <scope>NUCLEOTIDE SEQUENCE</scope>
</reference>
<keyword evidence="1" id="KW-0732">Signal</keyword>
<evidence type="ECO:0000256" key="1">
    <source>
        <dbReference type="SAM" id="SignalP"/>
    </source>
</evidence>
<dbReference type="EMBL" id="GBXM01021900">
    <property type="protein sequence ID" value="JAH86677.1"/>
    <property type="molecule type" value="Transcribed_RNA"/>
</dbReference>
<accession>A0A0E9W8I4</accession>
<feature type="signal peptide" evidence="1">
    <location>
        <begin position="1"/>
        <end position="24"/>
    </location>
</feature>
<protein>
    <submittedName>
        <fullName evidence="2">Uncharacterized protein</fullName>
    </submittedName>
</protein>
<proteinExistence type="predicted"/>
<feature type="chain" id="PRO_5002434436" evidence="1">
    <location>
        <begin position="25"/>
        <end position="49"/>
    </location>
</feature>
<name>A0A0E9W8I4_ANGAN</name>